<name>A0ABX0XNZ5_9SPHN</name>
<evidence type="ECO:0000313" key="7">
    <source>
        <dbReference type="Proteomes" id="UP000734218"/>
    </source>
</evidence>
<dbReference type="InterPro" id="IPR001647">
    <property type="entry name" value="HTH_TetR"/>
</dbReference>
<dbReference type="Pfam" id="PF00440">
    <property type="entry name" value="TetR_N"/>
    <property type="match status" value="1"/>
</dbReference>
<feature type="DNA-binding region" description="H-T-H motif" evidence="4">
    <location>
        <begin position="33"/>
        <end position="52"/>
    </location>
</feature>
<dbReference type="RefSeq" id="WP_167954520.1">
    <property type="nucleotide sequence ID" value="NZ_JAATJE010000002.1"/>
</dbReference>
<evidence type="ECO:0000259" key="5">
    <source>
        <dbReference type="PROSITE" id="PS50977"/>
    </source>
</evidence>
<evidence type="ECO:0000256" key="2">
    <source>
        <dbReference type="ARBA" id="ARBA00023125"/>
    </source>
</evidence>
<dbReference type="PANTHER" id="PTHR30055:SF234">
    <property type="entry name" value="HTH-TYPE TRANSCRIPTIONAL REGULATOR BETI"/>
    <property type="match status" value="1"/>
</dbReference>
<dbReference type="PRINTS" id="PR00455">
    <property type="entry name" value="HTHTETR"/>
</dbReference>
<dbReference type="InterPro" id="IPR041490">
    <property type="entry name" value="KstR2_TetR_C"/>
</dbReference>
<dbReference type="Pfam" id="PF17932">
    <property type="entry name" value="TetR_C_24"/>
    <property type="match status" value="1"/>
</dbReference>
<keyword evidence="3" id="KW-0804">Transcription</keyword>
<evidence type="ECO:0000256" key="1">
    <source>
        <dbReference type="ARBA" id="ARBA00023015"/>
    </source>
</evidence>
<gene>
    <name evidence="6" type="ORF">GGR88_001955</name>
</gene>
<sequence length="199" mass="21980">MARTQSADYAVRRDAITREAARLYARHGFLGASVAQVAAACETSKSLIYHYYPSKEDILFAVMDTHVQRLVRAAKRAAGEPGDARARLGAAARALVIRYEGAGDYQRVLLNELRRLPDEKRAEIVAHQRELLDIVDALILALKPALACDLPRRRTLTMLFFGMINWMHTWFDPDGPIDATDVADMAATMLVAGVEQAAG</sequence>
<comment type="caution">
    <text evidence="6">The sequence shown here is derived from an EMBL/GenBank/DDBJ whole genome shotgun (WGS) entry which is preliminary data.</text>
</comment>
<dbReference type="InterPro" id="IPR009057">
    <property type="entry name" value="Homeodomain-like_sf"/>
</dbReference>
<protein>
    <submittedName>
        <fullName evidence="6">AcrR family transcriptional regulator</fullName>
    </submittedName>
</protein>
<dbReference type="Proteomes" id="UP000734218">
    <property type="component" value="Unassembled WGS sequence"/>
</dbReference>
<dbReference type="Gene3D" id="1.10.357.10">
    <property type="entry name" value="Tetracycline Repressor, domain 2"/>
    <property type="match status" value="1"/>
</dbReference>
<proteinExistence type="predicted"/>
<feature type="domain" description="HTH tetR-type" evidence="5">
    <location>
        <begin position="10"/>
        <end position="70"/>
    </location>
</feature>
<evidence type="ECO:0000256" key="4">
    <source>
        <dbReference type="PROSITE-ProRule" id="PRU00335"/>
    </source>
</evidence>
<keyword evidence="2 4" id="KW-0238">DNA-binding</keyword>
<dbReference type="InterPro" id="IPR036271">
    <property type="entry name" value="Tet_transcr_reg_TetR-rel_C_sf"/>
</dbReference>
<keyword evidence="1" id="KW-0805">Transcription regulation</keyword>
<evidence type="ECO:0000313" key="6">
    <source>
        <dbReference type="EMBL" id="NJC34441.1"/>
    </source>
</evidence>
<dbReference type="SUPFAM" id="SSF46689">
    <property type="entry name" value="Homeodomain-like"/>
    <property type="match status" value="1"/>
</dbReference>
<accession>A0ABX0XNZ5</accession>
<dbReference type="SUPFAM" id="SSF48498">
    <property type="entry name" value="Tetracyclin repressor-like, C-terminal domain"/>
    <property type="match status" value="1"/>
</dbReference>
<evidence type="ECO:0000256" key="3">
    <source>
        <dbReference type="ARBA" id="ARBA00023163"/>
    </source>
</evidence>
<dbReference type="Gene3D" id="1.10.10.60">
    <property type="entry name" value="Homeodomain-like"/>
    <property type="match status" value="1"/>
</dbReference>
<dbReference type="PROSITE" id="PS50977">
    <property type="entry name" value="HTH_TETR_2"/>
    <property type="match status" value="1"/>
</dbReference>
<reference evidence="6 7" key="1">
    <citation type="submission" date="2020-03" db="EMBL/GenBank/DDBJ databases">
        <title>Genomic Encyclopedia of Type Strains, Phase IV (KMG-IV): sequencing the most valuable type-strain genomes for metagenomic binning, comparative biology and taxonomic classification.</title>
        <authorList>
            <person name="Goeker M."/>
        </authorList>
    </citation>
    <scope>NUCLEOTIDE SEQUENCE [LARGE SCALE GENOMIC DNA]</scope>
    <source>
        <strain evidence="6 7">DSM 27651</strain>
    </source>
</reference>
<organism evidence="6 7">
    <name type="scientific">Sphingomonas jejuensis</name>
    <dbReference type="NCBI Taxonomy" id="904715"/>
    <lineage>
        <taxon>Bacteria</taxon>
        <taxon>Pseudomonadati</taxon>
        <taxon>Pseudomonadota</taxon>
        <taxon>Alphaproteobacteria</taxon>
        <taxon>Sphingomonadales</taxon>
        <taxon>Sphingomonadaceae</taxon>
        <taxon>Sphingomonas</taxon>
    </lineage>
</organism>
<keyword evidence="7" id="KW-1185">Reference proteome</keyword>
<dbReference type="PANTHER" id="PTHR30055">
    <property type="entry name" value="HTH-TYPE TRANSCRIPTIONAL REGULATOR RUTR"/>
    <property type="match status" value="1"/>
</dbReference>
<dbReference type="EMBL" id="JAATJE010000002">
    <property type="protein sequence ID" value="NJC34441.1"/>
    <property type="molecule type" value="Genomic_DNA"/>
</dbReference>
<dbReference type="InterPro" id="IPR050109">
    <property type="entry name" value="HTH-type_TetR-like_transc_reg"/>
</dbReference>